<accession>A0A2M4B5X3</accession>
<name>A0A2M4B5X3_9DIPT</name>
<sequence length="168" mass="19022">MCVGALLWFSHARVLRSARRRALFSVFLCSLRFLSIHDTTCSNKDVQKPQRELPDFISRQAYETYTMAKAAESVGVDIMKSKRTSKRDLRIELGENADSQVVLSAIQERVKGKATARLITKMGRLFLRLLEMDAVPQDVTIALEEQHKGEPQCSWQLHGMFHGVTAAE</sequence>
<reference evidence="1" key="1">
    <citation type="submission" date="2018-01" db="EMBL/GenBank/DDBJ databases">
        <title>An insight into the sialome of Amazonian anophelines.</title>
        <authorList>
            <person name="Ribeiro J.M."/>
            <person name="Scarpassa V."/>
            <person name="Calvo E."/>
        </authorList>
    </citation>
    <scope>NUCLEOTIDE SEQUENCE</scope>
    <source>
        <tissue evidence="1">Salivary glands</tissue>
    </source>
</reference>
<protein>
    <submittedName>
        <fullName evidence="1">Putative secreted protein</fullName>
    </submittedName>
</protein>
<organism evidence="1">
    <name type="scientific">Anopheles triannulatus</name>
    <dbReference type="NCBI Taxonomy" id="58253"/>
    <lineage>
        <taxon>Eukaryota</taxon>
        <taxon>Metazoa</taxon>
        <taxon>Ecdysozoa</taxon>
        <taxon>Arthropoda</taxon>
        <taxon>Hexapoda</taxon>
        <taxon>Insecta</taxon>
        <taxon>Pterygota</taxon>
        <taxon>Neoptera</taxon>
        <taxon>Endopterygota</taxon>
        <taxon>Diptera</taxon>
        <taxon>Nematocera</taxon>
        <taxon>Culicoidea</taxon>
        <taxon>Culicidae</taxon>
        <taxon>Anophelinae</taxon>
        <taxon>Anopheles</taxon>
    </lineage>
</organism>
<proteinExistence type="predicted"/>
<dbReference type="EMBL" id="GGFK01015096">
    <property type="protein sequence ID" value="MBW48417.1"/>
    <property type="molecule type" value="Transcribed_RNA"/>
</dbReference>
<evidence type="ECO:0000313" key="1">
    <source>
        <dbReference type="EMBL" id="MBW48417.1"/>
    </source>
</evidence>
<dbReference type="AlphaFoldDB" id="A0A2M4B5X3"/>